<feature type="region of interest" description="Disordered" evidence="8">
    <location>
        <begin position="86"/>
        <end position="163"/>
    </location>
</feature>
<organism evidence="10 11">
    <name type="scientific">Pristionchus mayeri</name>
    <dbReference type="NCBI Taxonomy" id="1317129"/>
    <lineage>
        <taxon>Eukaryota</taxon>
        <taxon>Metazoa</taxon>
        <taxon>Ecdysozoa</taxon>
        <taxon>Nematoda</taxon>
        <taxon>Chromadorea</taxon>
        <taxon>Rhabditida</taxon>
        <taxon>Rhabditina</taxon>
        <taxon>Diplogasteromorpha</taxon>
        <taxon>Diplogasteroidea</taxon>
        <taxon>Neodiplogasteridae</taxon>
        <taxon>Pristionchus</taxon>
    </lineage>
</organism>
<dbReference type="PANTHER" id="PTHR34174:SF1">
    <property type="entry name" value="CENTRIOLAR AND CILIOGENESIS-ASSOCIATED PROTEIN HYLS1"/>
    <property type="match status" value="1"/>
</dbReference>
<evidence type="ECO:0000313" key="11">
    <source>
        <dbReference type="Proteomes" id="UP001328107"/>
    </source>
</evidence>
<keyword evidence="4" id="KW-0963">Cytoplasm</keyword>
<dbReference type="Pfam" id="PF15311">
    <property type="entry name" value="HYLS1_C"/>
    <property type="match status" value="1"/>
</dbReference>
<name>A0AAN5IBY9_9BILA</name>
<evidence type="ECO:0000256" key="5">
    <source>
        <dbReference type="ARBA" id="ARBA00022794"/>
    </source>
</evidence>
<sequence>ASMREGGRGEVEQSPLLIRSSKGRNPLRWEPQIPHPIETVNFENPELEGLMGETYSCIKNYYKMVDEMEDMITAMRERDVNEVMERADGEVRRRGISDDSVSSTARDEDESDEKRGGRSKFTMDQGLKERVEEIRRKREGGGRKFSSSSADGESVGGRRMEGTLPDILPGAVGLEGGVRGVLAPSPGRRPFRFDPVNRIGIYQQEWKRLPAPGEKKRLSLRWKIREQLLQRDVPHFSRADADLPAARLRVPHLHHDKDWSPRPYLQ</sequence>
<comment type="subcellular location">
    <subcellularLocation>
        <location evidence="2">Cell projection</location>
        <location evidence="2">Cilium</location>
    </subcellularLocation>
    <subcellularLocation>
        <location evidence="1">Cytoplasm</location>
        <location evidence="1">Cytoskeleton</location>
        <location evidence="1">Microtubule organizing center</location>
        <location evidence="1">Centrosome</location>
        <location evidence="1">Centriole</location>
    </subcellularLocation>
</comment>
<keyword evidence="5" id="KW-0970">Cilium biogenesis/degradation</keyword>
<dbReference type="GO" id="GO:0097730">
    <property type="term" value="C:non-motile cilium"/>
    <property type="evidence" value="ECO:0007669"/>
    <property type="project" value="TreeGrafter"/>
</dbReference>
<dbReference type="PANTHER" id="PTHR34174">
    <property type="entry name" value="HYDROLETHALUS SYNDROME PROTEIN 1"/>
    <property type="match status" value="1"/>
</dbReference>
<feature type="compositionally biased region" description="Basic and acidic residues" evidence="8">
    <location>
        <begin position="126"/>
        <end position="142"/>
    </location>
</feature>
<keyword evidence="7" id="KW-0966">Cell projection</keyword>
<evidence type="ECO:0000256" key="2">
    <source>
        <dbReference type="ARBA" id="ARBA00004138"/>
    </source>
</evidence>
<evidence type="ECO:0000256" key="3">
    <source>
        <dbReference type="ARBA" id="ARBA00010091"/>
    </source>
</evidence>
<evidence type="ECO:0000256" key="1">
    <source>
        <dbReference type="ARBA" id="ARBA00004114"/>
    </source>
</evidence>
<evidence type="ECO:0000259" key="9">
    <source>
        <dbReference type="Pfam" id="PF15311"/>
    </source>
</evidence>
<reference evidence="11" key="1">
    <citation type="submission" date="2022-10" db="EMBL/GenBank/DDBJ databases">
        <title>Genome assembly of Pristionchus species.</title>
        <authorList>
            <person name="Yoshida K."/>
            <person name="Sommer R.J."/>
        </authorList>
    </citation>
    <scope>NUCLEOTIDE SEQUENCE [LARGE SCALE GENOMIC DNA]</scope>
    <source>
        <strain evidence="11">RS5460</strain>
    </source>
</reference>
<gene>
    <name evidence="10" type="ORF">PMAYCL1PPCAC_28725</name>
</gene>
<evidence type="ECO:0000256" key="6">
    <source>
        <dbReference type="ARBA" id="ARBA00023212"/>
    </source>
</evidence>
<feature type="compositionally biased region" description="Basic and acidic residues" evidence="8">
    <location>
        <begin position="86"/>
        <end position="97"/>
    </location>
</feature>
<feature type="non-terminal residue" evidence="10">
    <location>
        <position position="1"/>
    </location>
</feature>
<dbReference type="InterPro" id="IPR027918">
    <property type="entry name" value="HYLS1_C_dom"/>
</dbReference>
<evidence type="ECO:0000256" key="8">
    <source>
        <dbReference type="SAM" id="MobiDB-lite"/>
    </source>
</evidence>
<protein>
    <recommendedName>
        <fullName evidence="9">Centriolar and ciliogenesis-associated protein HYLS1 C-terminal domain-containing protein</fullName>
    </recommendedName>
</protein>
<feature type="compositionally biased region" description="Basic and acidic residues" evidence="8">
    <location>
        <begin position="1"/>
        <end position="11"/>
    </location>
</feature>
<dbReference type="AlphaFoldDB" id="A0AAN5IBY9"/>
<feature type="region of interest" description="Disordered" evidence="8">
    <location>
        <begin position="1"/>
        <end position="31"/>
    </location>
</feature>
<feature type="domain" description="Centriolar and ciliogenesis-associated protein HYLS1 C-terminal" evidence="9">
    <location>
        <begin position="188"/>
        <end position="235"/>
    </location>
</feature>
<comment type="similarity">
    <text evidence="3">Belongs to the HYLS1 family.</text>
</comment>
<accession>A0AAN5IBY9</accession>
<proteinExistence type="inferred from homology"/>
<keyword evidence="6" id="KW-0206">Cytoskeleton</keyword>
<evidence type="ECO:0000256" key="4">
    <source>
        <dbReference type="ARBA" id="ARBA00022490"/>
    </source>
</evidence>
<dbReference type="InterPro" id="IPR052319">
    <property type="entry name" value="Centriolar_ciliogenesis_assoc"/>
</dbReference>
<dbReference type="Proteomes" id="UP001328107">
    <property type="component" value="Unassembled WGS sequence"/>
</dbReference>
<dbReference type="GO" id="GO:0005814">
    <property type="term" value="C:centriole"/>
    <property type="evidence" value="ECO:0007669"/>
    <property type="project" value="UniProtKB-SubCell"/>
</dbReference>
<comment type="caution">
    <text evidence="10">The sequence shown here is derived from an EMBL/GenBank/DDBJ whole genome shotgun (WGS) entry which is preliminary data.</text>
</comment>
<dbReference type="EMBL" id="BTRK01000006">
    <property type="protein sequence ID" value="GMR58530.1"/>
    <property type="molecule type" value="Genomic_DNA"/>
</dbReference>
<evidence type="ECO:0000313" key="10">
    <source>
        <dbReference type="EMBL" id="GMR58530.1"/>
    </source>
</evidence>
<evidence type="ECO:0000256" key="7">
    <source>
        <dbReference type="ARBA" id="ARBA00023273"/>
    </source>
</evidence>
<keyword evidence="11" id="KW-1185">Reference proteome</keyword>
<dbReference type="GO" id="GO:0060271">
    <property type="term" value="P:cilium assembly"/>
    <property type="evidence" value="ECO:0007669"/>
    <property type="project" value="TreeGrafter"/>
</dbReference>